<gene>
    <name evidence="2" type="ORF">LOC68_13625</name>
</gene>
<name>A0A9X1MPX0_9BACT</name>
<proteinExistence type="predicted"/>
<feature type="transmembrane region" description="Helical" evidence="1">
    <location>
        <begin position="390"/>
        <end position="414"/>
    </location>
</feature>
<accession>A0A9X1MPX0</accession>
<organism evidence="2 3">
    <name type="scientific">Blastopirellula sediminis</name>
    <dbReference type="NCBI Taxonomy" id="2894196"/>
    <lineage>
        <taxon>Bacteria</taxon>
        <taxon>Pseudomonadati</taxon>
        <taxon>Planctomycetota</taxon>
        <taxon>Planctomycetia</taxon>
        <taxon>Pirellulales</taxon>
        <taxon>Pirellulaceae</taxon>
        <taxon>Blastopirellula</taxon>
    </lineage>
</organism>
<feature type="transmembrane region" description="Helical" evidence="1">
    <location>
        <begin position="210"/>
        <end position="228"/>
    </location>
</feature>
<comment type="caution">
    <text evidence="2">The sequence shown here is derived from an EMBL/GenBank/DDBJ whole genome shotgun (WGS) entry which is preliminary data.</text>
</comment>
<feature type="transmembrane region" description="Helical" evidence="1">
    <location>
        <begin position="363"/>
        <end position="384"/>
    </location>
</feature>
<dbReference type="AlphaFoldDB" id="A0A9X1MPX0"/>
<evidence type="ECO:0000313" key="2">
    <source>
        <dbReference type="EMBL" id="MCC9629434.1"/>
    </source>
</evidence>
<feature type="transmembrane region" description="Helical" evidence="1">
    <location>
        <begin position="291"/>
        <end position="313"/>
    </location>
</feature>
<keyword evidence="1" id="KW-1133">Transmembrane helix</keyword>
<feature type="transmembrane region" description="Helical" evidence="1">
    <location>
        <begin position="178"/>
        <end position="204"/>
    </location>
</feature>
<dbReference type="EMBL" id="JAJKFT010000010">
    <property type="protein sequence ID" value="MCC9629434.1"/>
    <property type="molecule type" value="Genomic_DNA"/>
</dbReference>
<feature type="transmembrane region" description="Helical" evidence="1">
    <location>
        <begin position="333"/>
        <end position="356"/>
    </location>
</feature>
<evidence type="ECO:0000313" key="3">
    <source>
        <dbReference type="Proteomes" id="UP001139103"/>
    </source>
</evidence>
<evidence type="ECO:0000256" key="1">
    <source>
        <dbReference type="SAM" id="Phobius"/>
    </source>
</evidence>
<reference evidence="2" key="1">
    <citation type="submission" date="2021-11" db="EMBL/GenBank/DDBJ databases">
        <title>Genome sequence.</title>
        <authorList>
            <person name="Sun Q."/>
        </authorList>
    </citation>
    <scope>NUCLEOTIDE SEQUENCE</scope>
    <source>
        <strain evidence="2">JC732</strain>
    </source>
</reference>
<sequence length="434" mass="46389">MTPSKIADPLRPWLSHPIVRRQVPLYPKDQYEVLLHDGGPHPSKAKPEVRLVEFESMPEENLFVGRVQDPVEHLKSVKQGDRISFIISSSTLCGVMISKQYWKERPDWTICRCEGCDFDELLAPPSQLMSEIYPDLPSGTAPASFTTACGVCGEKQLVTHGVLKIQSKRKAKRAPRSTTSITLTALLCAAIGAAPGLIMFFTIWQATAPIVIALLGAIIGGALSLPGVSGERVATGLAAMTIARNIPVAGSQIADKMIQPPAQGDVDPISKWATEKLLHFLTPECQAPHNWIMFTGLALGLLIGGGVAAHDVSAIGQRNEGLVLPLPGSKDSLLTQGVMVAIAFAVWGGGLGGLIASTAYRRFVIVGLMVGAIGALFMWLLLLAGNADNGYLAVFCIASVLCLAVALFAGFLYANAKVDQDFSLEFDDDSEEDD</sequence>
<dbReference type="RefSeq" id="WP_230219443.1">
    <property type="nucleotide sequence ID" value="NZ_JAJKFT010000010.1"/>
</dbReference>
<keyword evidence="1" id="KW-0472">Membrane</keyword>
<keyword evidence="3" id="KW-1185">Reference proteome</keyword>
<dbReference type="Proteomes" id="UP001139103">
    <property type="component" value="Unassembled WGS sequence"/>
</dbReference>
<protein>
    <submittedName>
        <fullName evidence="2">Uncharacterized protein</fullName>
    </submittedName>
</protein>
<keyword evidence="1" id="KW-0812">Transmembrane</keyword>